<dbReference type="SUPFAM" id="SSF55874">
    <property type="entry name" value="ATPase domain of HSP90 chaperone/DNA topoisomerase II/histidine kinase"/>
    <property type="match status" value="1"/>
</dbReference>
<dbReference type="InterPro" id="IPR003594">
    <property type="entry name" value="HATPase_dom"/>
</dbReference>
<evidence type="ECO:0000259" key="6">
    <source>
        <dbReference type="PROSITE" id="PS50109"/>
    </source>
</evidence>
<proteinExistence type="predicted"/>
<name>A0A4P7C070_9GAMM</name>
<dbReference type="InterPro" id="IPR004358">
    <property type="entry name" value="Sig_transdc_His_kin-like_C"/>
</dbReference>
<dbReference type="InterPro" id="IPR050736">
    <property type="entry name" value="Sensor_HK_Regulatory"/>
</dbReference>
<dbReference type="GO" id="GO:0004673">
    <property type="term" value="F:protein histidine kinase activity"/>
    <property type="evidence" value="ECO:0007669"/>
    <property type="project" value="UniProtKB-EC"/>
</dbReference>
<evidence type="ECO:0000313" key="8">
    <source>
        <dbReference type="Proteomes" id="UP000294325"/>
    </source>
</evidence>
<evidence type="ECO:0000256" key="2">
    <source>
        <dbReference type="ARBA" id="ARBA00012438"/>
    </source>
</evidence>
<comment type="catalytic activity">
    <reaction evidence="1">
        <text>ATP + protein L-histidine = ADP + protein N-phospho-L-histidine.</text>
        <dbReference type="EC" id="2.7.13.3"/>
    </reaction>
</comment>
<dbReference type="KEGG" id="nwr:E3U44_06555"/>
<dbReference type="PANTHER" id="PTHR43711">
    <property type="entry name" value="TWO-COMPONENT HISTIDINE KINASE"/>
    <property type="match status" value="1"/>
</dbReference>
<dbReference type="SMART" id="SM00387">
    <property type="entry name" value="HATPase_c"/>
    <property type="match status" value="1"/>
</dbReference>
<protein>
    <recommendedName>
        <fullName evidence="2">histidine kinase</fullName>
        <ecNumber evidence="2">2.7.13.3</ecNumber>
    </recommendedName>
</protein>
<organism evidence="7 8">
    <name type="scientific">Nitrosococcus wardiae</name>
    <dbReference type="NCBI Taxonomy" id="1814290"/>
    <lineage>
        <taxon>Bacteria</taxon>
        <taxon>Pseudomonadati</taxon>
        <taxon>Pseudomonadota</taxon>
        <taxon>Gammaproteobacteria</taxon>
        <taxon>Chromatiales</taxon>
        <taxon>Chromatiaceae</taxon>
        <taxon>Nitrosococcus</taxon>
    </lineage>
</organism>
<dbReference type="PROSITE" id="PS50109">
    <property type="entry name" value="HIS_KIN"/>
    <property type="match status" value="1"/>
</dbReference>
<keyword evidence="4 7" id="KW-0418">Kinase</keyword>
<feature type="domain" description="Histidine kinase" evidence="6">
    <location>
        <begin position="1"/>
        <end position="80"/>
    </location>
</feature>
<dbReference type="InterPro" id="IPR005467">
    <property type="entry name" value="His_kinase_dom"/>
</dbReference>
<evidence type="ECO:0000256" key="3">
    <source>
        <dbReference type="ARBA" id="ARBA00022679"/>
    </source>
</evidence>
<dbReference type="InterPro" id="IPR036890">
    <property type="entry name" value="HATPase_C_sf"/>
</dbReference>
<dbReference type="Gene3D" id="3.30.565.10">
    <property type="entry name" value="Histidine kinase-like ATPase, C-terminal domain"/>
    <property type="match status" value="1"/>
</dbReference>
<sequence length="83" mass="8604">MQTSPADGGAVEVAVSNTGPGLSPEAMKQLFQPFFTTKPTGMGLGLSLSKSIVEAHGGEIWATPNPDQGVTFHFTASTQIGNR</sequence>
<dbReference type="EC" id="2.7.13.3" evidence="2"/>
<keyword evidence="5" id="KW-0902">Two-component regulatory system</keyword>
<evidence type="ECO:0000256" key="5">
    <source>
        <dbReference type="ARBA" id="ARBA00023012"/>
    </source>
</evidence>
<accession>A0A4P7C070</accession>
<dbReference type="PRINTS" id="PR00344">
    <property type="entry name" value="BCTRLSENSOR"/>
</dbReference>
<reference evidence="7 8" key="1">
    <citation type="submission" date="2019-03" db="EMBL/GenBank/DDBJ databases">
        <title>The genome sequence of Nitrosococcus wardiae strain D1FHST reveals the archetypal metabolic capacity of ammonia-oxidizing Gammaproteobacteria.</title>
        <authorList>
            <person name="Wang L."/>
            <person name="Lim C.K."/>
            <person name="Hanson T.E."/>
            <person name="Dang H."/>
            <person name="Klotz M.G."/>
        </authorList>
    </citation>
    <scope>NUCLEOTIDE SEQUENCE [LARGE SCALE GENOMIC DNA]</scope>
    <source>
        <strain evidence="7 8">D1FHS</strain>
    </source>
</reference>
<keyword evidence="3" id="KW-0808">Transferase</keyword>
<dbReference type="Proteomes" id="UP000294325">
    <property type="component" value="Chromosome"/>
</dbReference>
<dbReference type="Pfam" id="PF02518">
    <property type="entry name" value="HATPase_c"/>
    <property type="match status" value="1"/>
</dbReference>
<dbReference type="GO" id="GO:0000160">
    <property type="term" value="P:phosphorelay signal transduction system"/>
    <property type="evidence" value="ECO:0007669"/>
    <property type="project" value="UniProtKB-KW"/>
</dbReference>
<dbReference type="PANTHER" id="PTHR43711:SF1">
    <property type="entry name" value="HISTIDINE KINASE 1"/>
    <property type="match status" value="1"/>
</dbReference>
<evidence type="ECO:0000256" key="4">
    <source>
        <dbReference type="ARBA" id="ARBA00022777"/>
    </source>
</evidence>
<dbReference type="OrthoDB" id="1931120at2"/>
<dbReference type="EMBL" id="CP038033">
    <property type="protein sequence ID" value="QBQ54202.1"/>
    <property type="molecule type" value="Genomic_DNA"/>
</dbReference>
<gene>
    <name evidence="7" type="ORF">E3U44_06555</name>
</gene>
<evidence type="ECO:0000256" key="1">
    <source>
        <dbReference type="ARBA" id="ARBA00000085"/>
    </source>
</evidence>
<keyword evidence="8" id="KW-1185">Reference proteome</keyword>
<evidence type="ECO:0000313" key="7">
    <source>
        <dbReference type="EMBL" id="QBQ54202.1"/>
    </source>
</evidence>
<dbReference type="AlphaFoldDB" id="A0A4P7C070"/>